<keyword evidence="3" id="KW-1185">Reference proteome</keyword>
<evidence type="ECO:0000313" key="3">
    <source>
        <dbReference type="Proteomes" id="UP001302321"/>
    </source>
</evidence>
<feature type="compositionally biased region" description="Polar residues" evidence="1">
    <location>
        <begin position="130"/>
        <end position="157"/>
    </location>
</feature>
<protein>
    <submittedName>
        <fullName evidence="2">Uncharacterized protein</fullName>
    </submittedName>
</protein>
<name>A0AAN6WHH1_9PEZI</name>
<sequence length="642" mass="69168">MAHFRSLTRPSSLAGGEQNEGSDSESTFLQSCPWPECKAQINVKEEAMCPEHIQFLKGNGRPRAPAAPEPRAASLPTVTANLASDSKPNPKKTLERQTMRKSASFGFPRSEHQPTLDLKYSTPPLLQTKPKGSSSSLPPTQKSMLSTITSAAMSSAPPQFPQAPNLAYSPPMGPTSLQDTEPPKKRQKVSPVLLQSNESRLNGIGVPTDPLSIQRSPEKRPEKERRTSLKQSKPSAREPQPPRKMMPMKHLRFTDEANNHVSSPSINGGTPMSATNSPTGMILRQDPPSRSASLNWDQGEHIDKIKIDSAHPPAPTKSVLTAHHETLEIFVTAHGVTSNFYQPRADYFSLEPQSSVHKLDGSSESPPLPTTETKKPTPIGVSTPPKAKRPKKLVIATKPRPPTKATLPVTPTDLDYFIYSQPGASTPPPGLGIPGLNKPPPTSASTVSSAVSQQPPKQEPQKDEPLALDIDPRIHYPRPHSLAWHAMKAQEIEARGTRKQRFGKAARSLKKQMETQAESNLPWEETLPEKIQENSAWVKALKNLRGMPPTPPAVDTEGGRDPMDLTAMAGGNTTSSVNGSGIGNGTLVNGGAERKVRKMKSTGSGLGIVSRDGILSFEDHRTGQGSAGGIDGSFGANGYGMN</sequence>
<feature type="region of interest" description="Disordered" evidence="1">
    <location>
        <begin position="56"/>
        <end position="247"/>
    </location>
</feature>
<evidence type="ECO:0000313" key="2">
    <source>
        <dbReference type="EMBL" id="KAK4180522.1"/>
    </source>
</evidence>
<accession>A0AAN6WHH1</accession>
<evidence type="ECO:0000256" key="1">
    <source>
        <dbReference type="SAM" id="MobiDB-lite"/>
    </source>
</evidence>
<dbReference type="Proteomes" id="UP001302321">
    <property type="component" value="Unassembled WGS sequence"/>
</dbReference>
<dbReference type="EMBL" id="MU866097">
    <property type="protein sequence ID" value="KAK4180522.1"/>
    <property type="molecule type" value="Genomic_DNA"/>
</dbReference>
<feature type="compositionally biased region" description="Low complexity" evidence="1">
    <location>
        <begin position="443"/>
        <end position="456"/>
    </location>
</feature>
<reference evidence="2" key="1">
    <citation type="journal article" date="2023" name="Mol. Phylogenet. Evol.">
        <title>Genome-scale phylogeny and comparative genomics of the fungal order Sordariales.</title>
        <authorList>
            <person name="Hensen N."/>
            <person name="Bonometti L."/>
            <person name="Westerberg I."/>
            <person name="Brannstrom I.O."/>
            <person name="Guillou S."/>
            <person name="Cros-Aarteil S."/>
            <person name="Calhoun S."/>
            <person name="Haridas S."/>
            <person name="Kuo A."/>
            <person name="Mondo S."/>
            <person name="Pangilinan J."/>
            <person name="Riley R."/>
            <person name="LaButti K."/>
            <person name="Andreopoulos B."/>
            <person name="Lipzen A."/>
            <person name="Chen C."/>
            <person name="Yan M."/>
            <person name="Daum C."/>
            <person name="Ng V."/>
            <person name="Clum A."/>
            <person name="Steindorff A."/>
            <person name="Ohm R.A."/>
            <person name="Martin F."/>
            <person name="Silar P."/>
            <person name="Natvig D.O."/>
            <person name="Lalanne C."/>
            <person name="Gautier V."/>
            <person name="Ament-Velasquez S.L."/>
            <person name="Kruys A."/>
            <person name="Hutchinson M.I."/>
            <person name="Powell A.J."/>
            <person name="Barry K."/>
            <person name="Miller A.N."/>
            <person name="Grigoriev I.V."/>
            <person name="Debuchy R."/>
            <person name="Gladieux P."/>
            <person name="Hiltunen Thoren M."/>
            <person name="Johannesson H."/>
        </authorList>
    </citation>
    <scope>NUCLEOTIDE SEQUENCE</scope>
    <source>
        <strain evidence="2">CBS 892.96</strain>
    </source>
</reference>
<feature type="compositionally biased region" description="Polar residues" evidence="1">
    <location>
        <begin position="19"/>
        <end position="30"/>
    </location>
</feature>
<dbReference type="AlphaFoldDB" id="A0AAN6WHH1"/>
<proteinExistence type="predicted"/>
<feature type="region of interest" description="Disordered" evidence="1">
    <location>
        <begin position="1"/>
        <end position="30"/>
    </location>
</feature>
<organism evidence="2 3">
    <name type="scientific">Triangularia setosa</name>
    <dbReference type="NCBI Taxonomy" id="2587417"/>
    <lineage>
        <taxon>Eukaryota</taxon>
        <taxon>Fungi</taxon>
        <taxon>Dikarya</taxon>
        <taxon>Ascomycota</taxon>
        <taxon>Pezizomycotina</taxon>
        <taxon>Sordariomycetes</taxon>
        <taxon>Sordariomycetidae</taxon>
        <taxon>Sordariales</taxon>
        <taxon>Podosporaceae</taxon>
        <taxon>Triangularia</taxon>
    </lineage>
</organism>
<feature type="region of interest" description="Disordered" evidence="1">
    <location>
        <begin position="353"/>
        <end position="391"/>
    </location>
</feature>
<comment type="caution">
    <text evidence="2">The sequence shown here is derived from an EMBL/GenBank/DDBJ whole genome shotgun (WGS) entry which is preliminary data.</text>
</comment>
<feature type="compositionally biased region" description="Pro residues" evidence="1">
    <location>
        <begin position="425"/>
        <end position="442"/>
    </location>
</feature>
<gene>
    <name evidence="2" type="ORF">QBC36DRAFT_22786</name>
</gene>
<feature type="compositionally biased region" description="Polar residues" evidence="1">
    <location>
        <begin position="76"/>
        <end position="87"/>
    </location>
</feature>
<feature type="compositionally biased region" description="Low complexity" evidence="1">
    <location>
        <begin position="61"/>
        <end position="73"/>
    </location>
</feature>
<feature type="region of interest" description="Disordered" evidence="1">
    <location>
        <begin position="419"/>
        <end position="465"/>
    </location>
</feature>
<reference evidence="2" key="2">
    <citation type="submission" date="2023-05" db="EMBL/GenBank/DDBJ databases">
        <authorList>
            <consortium name="Lawrence Berkeley National Laboratory"/>
            <person name="Steindorff A."/>
            <person name="Hensen N."/>
            <person name="Bonometti L."/>
            <person name="Westerberg I."/>
            <person name="Brannstrom I.O."/>
            <person name="Guillou S."/>
            <person name="Cros-Aarteil S."/>
            <person name="Calhoun S."/>
            <person name="Haridas S."/>
            <person name="Kuo A."/>
            <person name="Mondo S."/>
            <person name="Pangilinan J."/>
            <person name="Riley R."/>
            <person name="Labutti K."/>
            <person name="Andreopoulos B."/>
            <person name="Lipzen A."/>
            <person name="Chen C."/>
            <person name="Yanf M."/>
            <person name="Daum C."/>
            <person name="Ng V."/>
            <person name="Clum A."/>
            <person name="Ohm R."/>
            <person name="Martin F."/>
            <person name="Silar P."/>
            <person name="Natvig D."/>
            <person name="Lalanne C."/>
            <person name="Gautier V."/>
            <person name="Ament-Velasquez S.L."/>
            <person name="Kruys A."/>
            <person name="Hutchinson M.I."/>
            <person name="Powell A.J."/>
            <person name="Barry K."/>
            <person name="Miller A.N."/>
            <person name="Grigoriev I.V."/>
            <person name="Debuchy R."/>
            <person name="Gladieux P."/>
            <person name="Thoren M.H."/>
            <person name="Johannesson H."/>
        </authorList>
    </citation>
    <scope>NUCLEOTIDE SEQUENCE</scope>
    <source>
        <strain evidence="2">CBS 892.96</strain>
    </source>
</reference>
<feature type="compositionally biased region" description="Basic and acidic residues" evidence="1">
    <location>
        <begin position="216"/>
        <end position="227"/>
    </location>
</feature>